<dbReference type="InterPro" id="IPR050952">
    <property type="entry name" value="TRIM-NHL_E3_ligases"/>
</dbReference>
<dbReference type="GO" id="GO:0000209">
    <property type="term" value="P:protein polyubiquitination"/>
    <property type="evidence" value="ECO:0007669"/>
    <property type="project" value="TreeGrafter"/>
</dbReference>
<dbReference type="Pfam" id="PF17170">
    <property type="entry name" value="DUF5128"/>
    <property type="match status" value="1"/>
</dbReference>
<dbReference type="GO" id="GO:0043161">
    <property type="term" value="P:proteasome-mediated ubiquitin-dependent protein catabolic process"/>
    <property type="evidence" value="ECO:0007669"/>
    <property type="project" value="TreeGrafter"/>
</dbReference>
<gene>
    <name evidence="1" type="ORF">OP8BY_2121</name>
</gene>
<dbReference type="Gene3D" id="2.120.10.30">
    <property type="entry name" value="TolB, C-terminal domain"/>
    <property type="match status" value="1"/>
</dbReference>
<accession>A0A3E2BMY0</accession>
<dbReference type="SUPFAM" id="SSF101898">
    <property type="entry name" value="NHL repeat"/>
    <property type="match status" value="1"/>
</dbReference>
<sequence length="376" mass="43560">MWKKRFIYLCLFLFILLGEQLNKCALASTPIVLTPDDSKPKEYQIRAEFVLKIGSDKPNEDFYKLPTFAVGGNGQIYILDSGNSRILCFSKEGSFLFSFARRGQGPGELSGDAVKIKILSDGNIYVIDNPQRRINVYDQDGKFLYSAKTSAWYNDIELLNKTYYLSSIILKENHKPIHVSRSLGKIDAEFGIFIEPAVGILKQISQLPMPEPWRYYYGDVSFAKIVGISKSEFIYSQGYPYRLIKYNIKGDIINDVMGKVDFNTYQNVEYKVDNFGTSIITYPPDVSWILLDVNIKNDNKIIVPFLNPEESIFYFDIYDVQLNLITRYKLLDKIAELNKGEYVYQTLVDKDDHFYAMVIHKEDYPKLLKYKLLYNR</sequence>
<reference evidence="1 2" key="1">
    <citation type="submission" date="2018-08" db="EMBL/GenBank/DDBJ databases">
        <title>Genome analysis of the thermophilic bacterium of the candidate phylum Aminicenantes from deep subsurface aquifer revealed its physiology and ecological role.</title>
        <authorList>
            <person name="Kadnikov V.V."/>
            <person name="Mardanov A.V."/>
            <person name="Beletsky A.V."/>
            <person name="Karnachuk O.V."/>
            <person name="Ravin N.V."/>
        </authorList>
    </citation>
    <scope>NUCLEOTIDE SEQUENCE [LARGE SCALE GENOMIC DNA]</scope>
    <source>
        <strain evidence="1">BY38</strain>
    </source>
</reference>
<evidence type="ECO:0000313" key="2">
    <source>
        <dbReference type="Proteomes" id="UP000257323"/>
    </source>
</evidence>
<evidence type="ECO:0000313" key="1">
    <source>
        <dbReference type="EMBL" id="RFT16115.1"/>
    </source>
</evidence>
<dbReference type="PANTHER" id="PTHR24104:SF25">
    <property type="entry name" value="PROTEIN LIN-41"/>
    <property type="match status" value="1"/>
</dbReference>
<comment type="caution">
    <text evidence="1">The sequence shown here is derived from an EMBL/GenBank/DDBJ whole genome shotgun (WGS) entry which is preliminary data.</text>
</comment>
<dbReference type="GO" id="GO:0061630">
    <property type="term" value="F:ubiquitin protein ligase activity"/>
    <property type="evidence" value="ECO:0007669"/>
    <property type="project" value="TreeGrafter"/>
</dbReference>
<protein>
    <recommendedName>
        <fullName evidence="3">6-bladed beta-propeller</fullName>
    </recommendedName>
</protein>
<dbReference type="Proteomes" id="UP000257323">
    <property type="component" value="Unassembled WGS sequence"/>
</dbReference>
<dbReference type="AlphaFoldDB" id="A0A3E2BMY0"/>
<organism evidence="1 2">
    <name type="scientific">Candidatus Saccharicenans subterraneus</name>
    <dbReference type="NCBI Taxonomy" id="2508984"/>
    <lineage>
        <taxon>Bacteria</taxon>
        <taxon>Candidatus Aminicenantota</taxon>
        <taxon>Candidatus Aminicenantia</taxon>
        <taxon>Candidatus Aminicenantales</taxon>
        <taxon>Candidatus Saccharicenantaceae</taxon>
        <taxon>Candidatus Saccharicenans</taxon>
    </lineage>
</organism>
<dbReference type="EMBL" id="QUAH01000005">
    <property type="protein sequence ID" value="RFT16115.1"/>
    <property type="molecule type" value="Genomic_DNA"/>
</dbReference>
<evidence type="ECO:0008006" key="3">
    <source>
        <dbReference type="Google" id="ProtNLM"/>
    </source>
</evidence>
<dbReference type="InterPro" id="IPR011042">
    <property type="entry name" value="6-blade_b-propeller_TolB-like"/>
</dbReference>
<dbReference type="PANTHER" id="PTHR24104">
    <property type="entry name" value="E3 UBIQUITIN-PROTEIN LIGASE NHLRC1-RELATED"/>
    <property type="match status" value="1"/>
</dbReference>
<dbReference type="GO" id="GO:0008270">
    <property type="term" value="F:zinc ion binding"/>
    <property type="evidence" value="ECO:0007669"/>
    <property type="project" value="UniProtKB-KW"/>
</dbReference>
<name>A0A3E2BMY0_9BACT</name>
<proteinExistence type="predicted"/>